<dbReference type="AlphaFoldDB" id="A0A1Y6B8A5"/>
<proteinExistence type="predicted"/>
<evidence type="ECO:0000313" key="2">
    <source>
        <dbReference type="Proteomes" id="UP000192917"/>
    </source>
</evidence>
<reference evidence="1 2" key="1">
    <citation type="submission" date="2017-04" db="EMBL/GenBank/DDBJ databases">
        <authorList>
            <person name="Afonso C.L."/>
            <person name="Miller P.J."/>
            <person name="Scott M.A."/>
            <person name="Spackman E."/>
            <person name="Goraichik I."/>
            <person name="Dimitrov K.M."/>
            <person name="Suarez D.L."/>
            <person name="Swayne D.E."/>
        </authorList>
    </citation>
    <scope>NUCLEOTIDE SEQUENCE [LARGE SCALE GENOMIC DNA]</scope>
    <source>
        <strain evidence="1 2">USBA 355</strain>
    </source>
</reference>
<accession>A0A1Y6B8A5</accession>
<evidence type="ECO:0000313" key="1">
    <source>
        <dbReference type="EMBL" id="SME93831.1"/>
    </source>
</evidence>
<organism evidence="1 2">
    <name type="scientific">Tistlia consotensis USBA 355</name>
    <dbReference type="NCBI Taxonomy" id="560819"/>
    <lineage>
        <taxon>Bacteria</taxon>
        <taxon>Pseudomonadati</taxon>
        <taxon>Pseudomonadota</taxon>
        <taxon>Alphaproteobacteria</taxon>
        <taxon>Rhodospirillales</taxon>
        <taxon>Rhodovibrionaceae</taxon>
        <taxon>Tistlia</taxon>
    </lineage>
</organism>
<dbReference type="RefSeq" id="WP_085120936.1">
    <property type="nucleotide sequence ID" value="NZ_FWZX01000001.1"/>
</dbReference>
<dbReference type="EMBL" id="FWZX01000001">
    <property type="protein sequence ID" value="SME93831.1"/>
    <property type="molecule type" value="Genomic_DNA"/>
</dbReference>
<keyword evidence="2" id="KW-1185">Reference proteome</keyword>
<dbReference type="InterPro" id="IPR037257">
    <property type="entry name" value="T2SS_E_N_sf"/>
</dbReference>
<name>A0A1Y6B8A5_9PROT</name>
<dbReference type="SUPFAM" id="SSF160246">
    <property type="entry name" value="EspE N-terminal domain-like"/>
    <property type="match status" value="1"/>
</dbReference>
<sequence>MGRHLSSYWGCRRSLPKSSPRFAEMQKLPLAEEAQGLALAMADSLDDAAAEAVAYTFGRGIDWFRYGT</sequence>
<dbReference type="Proteomes" id="UP000192917">
    <property type="component" value="Unassembled WGS sequence"/>
</dbReference>
<protein>
    <submittedName>
        <fullName evidence="1">Uncharacterized protein</fullName>
    </submittedName>
</protein>
<gene>
    <name evidence="1" type="ORF">SAMN05428998_101613</name>
</gene>